<accession>A0A5Q6S3N8</accession>
<keyword evidence="1" id="KW-0472">Membrane</keyword>
<evidence type="ECO:0000256" key="1">
    <source>
        <dbReference type="SAM" id="Phobius"/>
    </source>
</evidence>
<feature type="transmembrane region" description="Helical" evidence="1">
    <location>
        <begin position="129"/>
        <end position="152"/>
    </location>
</feature>
<dbReference type="AlphaFoldDB" id="A0A5Q6S3N8"/>
<evidence type="ECO:0000313" key="3">
    <source>
        <dbReference type="Proteomes" id="UP000307768"/>
    </source>
</evidence>
<reference evidence="2 3" key="1">
    <citation type="submission" date="2019-09" db="EMBL/GenBank/DDBJ databases">
        <title>Mumia zhuanghuii sp. nov. isolated from the intestinal contents of plateau pika (Ochotona curzoniae) in the Qinghai-Tibet plateau of China.</title>
        <authorList>
            <person name="Tian Z."/>
        </authorList>
    </citation>
    <scope>NUCLEOTIDE SEQUENCE [LARGE SCALE GENOMIC DNA]</scope>
    <source>
        <strain evidence="3">350</strain>
    </source>
</reference>
<dbReference type="OrthoDB" id="5193093at2"/>
<evidence type="ECO:0000313" key="2">
    <source>
        <dbReference type="EMBL" id="KAA1425002.1"/>
    </source>
</evidence>
<organism evidence="2 3">
    <name type="scientific">Mumia zhuanghuii</name>
    <dbReference type="NCBI Taxonomy" id="2585211"/>
    <lineage>
        <taxon>Bacteria</taxon>
        <taxon>Bacillati</taxon>
        <taxon>Actinomycetota</taxon>
        <taxon>Actinomycetes</taxon>
        <taxon>Propionibacteriales</taxon>
        <taxon>Nocardioidaceae</taxon>
        <taxon>Mumia</taxon>
    </lineage>
</organism>
<keyword evidence="1" id="KW-0812">Transmembrane</keyword>
<dbReference type="EMBL" id="VDFQ02000001">
    <property type="protein sequence ID" value="KAA1425002.1"/>
    <property type="molecule type" value="Genomic_DNA"/>
</dbReference>
<sequence length="158" mass="17541">MKDLTGLTADALDKEQIDQLHAATLQVSGNCFELKKLCATVLVAAGTLIATLSDRELDQALFVGGLVVVLVFWTADAQSYYIQAKLRGRMKELQQTRARRIADLHGYVADGVGIPINLPPARWRRIRHAFFNASMLYYFLVAGVLMSAWVAYGRGLIR</sequence>
<protein>
    <submittedName>
        <fullName evidence="2">Uncharacterized protein</fullName>
    </submittedName>
</protein>
<gene>
    <name evidence="2" type="ORF">FE697_003660</name>
</gene>
<name>A0A5Q6S3N8_9ACTN</name>
<comment type="caution">
    <text evidence="2">The sequence shown here is derived from an EMBL/GenBank/DDBJ whole genome shotgun (WGS) entry which is preliminary data.</text>
</comment>
<dbReference type="RefSeq" id="WP_149768176.1">
    <property type="nucleotide sequence ID" value="NZ_VDFQ02000001.1"/>
</dbReference>
<keyword evidence="1" id="KW-1133">Transmembrane helix</keyword>
<feature type="transmembrane region" description="Helical" evidence="1">
    <location>
        <begin position="60"/>
        <end position="82"/>
    </location>
</feature>
<proteinExistence type="predicted"/>
<dbReference type="Proteomes" id="UP000307768">
    <property type="component" value="Unassembled WGS sequence"/>
</dbReference>